<organism evidence="1">
    <name type="scientific">Arion vulgaris</name>
    <dbReference type="NCBI Taxonomy" id="1028688"/>
    <lineage>
        <taxon>Eukaryota</taxon>
        <taxon>Metazoa</taxon>
        <taxon>Spiralia</taxon>
        <taxon>Lophotrochozoa</taxon>
        <taxon>Mollusca</taxon>
        <taxon>Gastropoda</taxon>
        <taxon>Heterobranchia</taxon>
        <taxon>Euthyneura</taxon>
        <taxon>Panpulmonata</taxon>
        <taxon>Eupulmonata</taxon>
        <taxon>Stylommatophora</taxon>
        <taxon>Helicina</taxon>
        <taxon>Arionoidea</taxon>
        <taxon>Arionidae</taxon>
        <taxon>Arion</taxon>
    </lineage>
</organism>
<dbReference type="EMBL" id="HACG01038964">
    <property type="protein sequence ID" value="CEK85829.1"/>
    <property type="molecule type" value="Transcribed_RNA"/>
</dbReference>
<sequence>MHFKDSFNTFVDCDDDVTICQSMIIVMMNQFALVAKLSKSKRPNAVLCV</sequence>
<gene>
    <name evidence="1" type="primary">ORF150460</name>
</gene>
<name>A0A0B7AXV1_9EUPU</name>
<dbReference type="AlphaFoldDB" id="A0A0B7AXV1"/>
<reference evidence="1" key="1">
    <citation type="submission" date="2014-12" db="EMBL/GenBank/DDBJ databases">
        <title>Insight into the proteome of Arion vulgaris.</title>
        <authorList>
            <person name="Aradska J."/>
            <person name="Bulat T."/>
            <person name="Smidak R."/>
            <person name="Sarate P."/>
            <person name="Gangsoo J."/>
            <person name="Sialana F."/>
            <person name="Bilban M."/>
            <person name="Lubec G."/>
        </authorList>
    </citation>
    <scope>NUCLEOTIDE SEQUENCE</scope>
    <source>
        <tissue evidence="1">Skin</tissue>
    </source>
</reference>
<protein>
    <submittedName>
        <fullName evidence="1">Uncharacterized protein</fullName>
    </submittedName>
</protein>
<evidence type="ECO:0000313" key="1">
    <source>
        <dbReference type="EMBL" id="CEK85829.1"/>
    </source>
</evidence>
<accession>A0A0B7AXV1</accession>
<proteinExistence type="predicted"/>